<organism evidence="1">
    <name type="scientific">uncultured marine thaumarchaeote KM3_03_F11</name>
    <dbReference type="NCBI Taxonomy" id="1455961"/>
    <lineage>
        <taxon>Archaea</taxon>
        <taxon>Nitrososphaerota</taxon>
        <taxon>environmental samples</taxon>
    </lineage>
</organism>
<name>A0A075G7N4_9ARCH</name>
<accession>A0A075G7N4</accession>
<sequence>MKSNNWKQIFEGEYLDIWQTPKGKDGKSDFVLAVGGTHLFLNANTVFPELKIATDAVNREMSKPDGACYQ</sequence>
<dbReference type="EMBL" id="KF900520">
    <property type="protein sequence ID" value="AIE97946.1"/>
    <property type="molecule type" value="Genomic_DNA"/>
</dbReference>
<evidence type="ECO:0000313" key="1">
    <source>
        <dbReference type="EMBL" id="AIE97946.1"/>
    </source>
</evidence>
<dbReference type="AlphaFoldDB" id="A0A075G7N4"/>
<protein>
    <submittedName>
        <fullName evidence="1">Uncharacterized protein</fullName>
    </submittedName>
</protein>
<proteinExistence type="predicted"/>
<reference evidence="1" key="1">
    <citation type="journal article" date="2014" name="Genome Biol. Evol.">
        <title>Pangenome evidence for extensive interdomain horizontal transfer affecting lineage core and shell genes in uncultured planktonic thaumarchaeota and euryarchaeota.</title>
        <authorList>
            <person name="Deschamps P."/>
            <person name="Zivanovic Y."/>
            <person name="Moreira D."/>
            <person name="Rodriguez-Valera F."/>
            <person name="Lopez-Garcia P."/>
        </authorList>
    </citation>
    <scope>NUCLEOTIDE SEQUENCE</scope>
</reference>